<evidence type="ECO:0000313" key="2">
    <source>
        <dbReference type="EMBL" id="ATY31854.1"/>
    </source>
</evidence>
<dbReference type="AlphaFoldDB" id="A0A2K8MFV4"/>
<dbReference type="KEGG" id="sphc:CVN68_07625"/>
<feature type="signal peptide" evidence="1">
    <location>
        <begin position="1"/>
        <end position="22"/>
    </location>
</feature>
<proteinExistence type="predicted"/>
<accession>A0A2K8MFV4</accession>
<dbReference type="RefSeq" id="WP_100281663.1">
    <property type="nucleotide sequence ID" value="NZ_CP024923.1"/>
</dbReference>
<evidence type="ECO:0000313" key="3">
    <source>
        <dbReference type="Proteomes" id="UP000229081"/>
    </source>
</evidence>
<organism evidence="2 3">
    <name type="scientific">Sphingomonas psychrotolerans</name>
    <dbReference type="NCBI Taxonomy" id="1327635"/>
    <lineage>
        <taxon>Bacteria</taxon>
        <taxon>Pseudomonadati</taxon>
        <taxon>Pseudomonadota</taxon>
        <taxon>Alphaproteobacteria</taxon>
        <taxon>Sphingomonadales</taxon>
        <taxon>Sphingomonadaceae</taxon>
        <taxon>Sphingomonas</taxon>
    </lineage>
</organism>
<feature type="chain" id="PRO_5014830226" evidence="1">
    <location>
        <begin position="23"/>
        <end position="135"/>
    </location>
</feature>
<dbReference type="Proteomes" id="UP000229081">
    <property type="component" value="Chromosome"/>
</dbReference>
<keyword evidence="3" id="KW-1185">Reference proteome</keyword>
<keyword evidence="1" id="KW-0732">Signal</keyword>
<reference evidence="2 3" key="1">
    <citation type="submission" date="2017-11" db="EMBL/GenBank/DDBJ databases">
        <title>Complete genome sequence of Sphingomonas sp. Strain Cra20, a psychrotolerant potential plant growth promoting rhizobacteria.</title>
        <authorList>
            <person name="Luo Y."/>
        </authorList>
    </citation>
    <scope>NUCLEOTIDE SEQUENCE [LARGE SCALE GENOMIC DNA]</scope>
    <source>
        <strain evidence="2 3">Cra20</strain>
    </source>
</reference>
<gene>
    <name evidence="2" type="ORF">CVN68_07625</name>
</gene>
<evidence type="ECO:0000256" key="1">
    <source>
        <dbReference type="SAM" id="SignalP"/>
    </source>
</evidence>
<protein>
    <submittedName>
        <fullName evidence="2">Uncharacterized protein</fullName>
    </submittedName>
</protein>
<name>A0A2K8MFV4_9SPHN</name>
<sequence length="135" mass="13918">MLKAALLSLLAFLGLVRGFDLASLPAPAGAQAGGGVAERQALHALASDVSKGGVTITDERLFTVNKAVPWVAIAKRIDNLARQRGAISVALPGADPGKKLAQAWRARDGRGVLVAMVPSPTGGTVGYFAVTFTQR</sequence>
<dbReference type="OrthoDB" id="7571670at2"/>
<dbReference type="EMBL" id="CP024923">
    <property type="protein sequence ID" value="ATY31854.1"/>
    <property type="molecule type" value="Genomic_DNA"/>
</dbReference>